<name>A0ABX3P1N9_9BACT</name>
<evidence type="ECO:0000256" key="1">
    <source>
        <dbReference type="SAM" id="MobiDB-lite"/>
    </source>
</evidence>
<sequence>MQDQTNLITSDTVSYLRIQTVEEAKHFFGPVAAAERVWRSAVYFDALLNSPRSRLGIGDHDRAEAYIFGNGVFPGKDHAAHRSHFPVSVKVMTIDELFIAPFEVVDLSAHADEFPWNTGGAEIYLHLTINRLVLHAQSKLVVKGNVFILNCLKATGANIGDNHAVIELGASSLVQPSIASRTMPMKQLNNNGHDGAAGEPLKQHSTPLGIRVSEASAASTGQKGGDGSKGADGSTGANGAMLFLSDLRFGELEGFQKQGLKIRAGAAPGFPGAVGGEGGAGGRGGNGAAGSVTPFGITKGAAGGFGGSGGNGGNGGRGGNGGLTCDVFVSVPHQKSVVFAIETYASPGGKGGDGGKGGQGGAAGIHGKFYEDDGSLTASLTGSAGANGLNGADGKTRNAPNVHIYERP</sequence>
<dbReference type="EMBL" id="LWBO01000004">
    <property type="protein sequence ID" value="OQP52412.1"/>
    <property type="molecule type" value="Genomic_DNA"/>
</dbReference>
<dbReference type="Proteomes" id="UP000192277">
    <property type="component" value="Unassembled WGS sequence"/>
</dbReference>
<keyword evidence="3" id="KW-1185">Reference proteome</keyword>
<evidence type="ECO:0008006" key="4">
    <source>
        <dbReference type="Google" id="ProtNLM"/>
    </source>
</evidence>
<comment type="caution">
    <text evidence="2">The sequence shown here is derived from an EMBL/GenBank/DDBJ whole genome shotgun (WGS) entry which is preliminary data.</text>
</comment>
<organism evidence="2 3">
    <name type="scientific">Niastella koreensis</name>
    <dbReference type="NCBI Taxonomy" id="354356"/>
    <lineage>
        <taxon>Bacteria</taxon>
        <taxon>Pseudomonadati</taxon>
        <taxon>Bacteroidota</taxon>
        <taxon>Chitinophagia</taxon>
        <taxon>Chitinophagales</taxon>
        <taxon>Chitinophagaceae</taxon>
        <taxon>Niastella</taxon>
    </lineage>
</organism>
<evidence type="ECO:0000313" key="3">
    <source>
        <dbReference type="Proteomes" id="UP000192277"/>
    </source>
</evidence>
<gene>
    <name evidence="2" type="ORF">A4D02_24810</name>
</gene>
<proteinExistence type="predicted"/>
<feature type="region of interest" description="Disordered" evidence="1">
    <location>
        <begin position="184"/>
        <end position="203"/>
    </location>
</feature>
<reference evidence="2 3" key="1">
    <citation type="submission" date="2016-04" db="EMBL/GenBank/DDBJ databases">
        <authorList>
            <person name="Chen L."/>
            <person name="Zhuang W."/>
            <person name="Wang G."/>
        </authorList>
    </citation>
    <scope>NUCLEOTIDE SEQUENCE [LARGE SCALE GENOMIC DNA]</scope>
    <source>
        <strain evidence="3">GR20</strain>
    </source>
</reference>
<evidence type="ECO:0000313" key="2">
    <source>
        <dbReference type="EMBL" id="OQP52412.1"/>
    </source>
</evidence>
<accession>A0ABX3P1N9</accession>
<protein>
    <recommendedName>
        <fullName evidence="4">Collagen triple helix repeat-containing protein</fullName>
    </recommendedName>
</protein>